<dbReference type="InterPro" id="IPR013762">
    <property type="entry name" value="Integrase-like_cat_sf"/>
</dbReference>
<dbReference type="RefSeq" id="WP_104698643.1">
    <property type="nucleotide sequence ID" value="NZ_LT963408.1"/>
</dbReference>
<dbReference type="SUPFAM" id="SSF56349">
    <property type="entry name" value="DNA breaking-rejoining enzymes"/>
    <property type="match status" value="1"/>
</dbReference>
<evidence type="ECO:0000313" key="4">
    <source>
        <dbReference type="Proteomes" id="UP000238093"/>
    </source>
</evidence>
<sequence length="353" mass="38304">MRVPIHPDDFLPQAAFKKLARSIQKRWPGHSAIQLSFARDTLSRGLGYASYSEARHVSLTSPFETSTSSESAARAGIAAALACALKSANDYSVTQTALEIFVETLPLKALAAFKIAASIATPSVIFKSTKLDPAQSQVSPVNLTCPAKTIPSYTVPAMRVEESTPFERPKGSISQQEIDELRKAVERSGSLRDQSIFSLLESGLRGHVILSTRLPLVSKVETGPHQFTILHGKSRPVAATADTIEQYIASARLAPGDYLFPSKNDPATPMSADDLLQIFRSWEKDAQLAPPQRSPRSLRNAATLKLMTNGSTPLSFEQVAARMGHLSQFSTGFYAVLSDTDPASARRGKTYKK</sequence>
<dbReference type="InterPro" id="IPR011010">
    <property type="entry name" value="DNA_brk_join_enz"/>
</dbReference>
<evidence type="ECO:0000313" key="3">
    <source>
        <dbReference type="EMBL" id="SOS35744.1"/>
    </source>
</evidence>
<feature type="domain" description="Tyr recombinase" evidence="2">
    <location>
        <begin position="168"/>
        <end position="347"/>
    </location>
</feature>
<protein>
    <recommendedName>
        <fullName evidence="2">Tyr recombinase domain-containing protein</fullName>
    </recommendedName>
</protein>
<dbReference type="AlphaFoldDB" id="A0A2K4WIT8"/>
<organism evidence="3 4">
    <name type="scientific">Pseudomonas syringae group genomosp. 3</name>
    <dbReference type="NCBI Taxonomy" id="251701"/>
    <lineage>
        <taxon>Bacteria</taxon>
        <taxon>Pseudomonadati</taxon>
        <taxon>Pseudomonadota</taxon>
        <taxon>Gammaproteobacteria</taxon>
        <taxon>Pseudomonadales</taxon>
        <taxon>Pseudomonadaceae</taxon>
        <taxon>Pseudomonas</taxon>
    </lineage>
</organism>
<proteinExistence type="predicted"/>
<dbReference type="InterPro" id="IPR002104">
    <property type="entry name" value="Integrase_catalytic"/>
</dbReference>
<dbReference type="GO" id="GO:0015074">
    <property type="term" value="P:DNA integration"/>
    <property type="evidence" value="ECO:0007669"/>
    <property type="project" value="InterPro"/>
</dbReference>
<accession>A0A2K4WIT8</accession>
<dbReference type="EMBL" id="LT963408">
    <property type="protein sequence ID" value="SOS35744.1"/>
    <property type="molecule type" value="Genomic_DNA"/>
</dbReference>
<evidence type="ECO:0000259" key="2">
    <source>
        <dbReference type="PROSITE" id="PS51898"/>
    </source>
</evidence>
<dbReference type="PROSITE" id="PS51898">
    <property type="entry name" value="TYR_RECOMBINASE"/>
    <property type="match status" value="1"/>
</dbReference>
<gene>
    <name evidence="3" type="ORF">CFBP6411_04387</name>
</gene>
<dbReference type="GO" id="GO:0006310">
    <property type="term" value="P:DNA recombination"/>
    <property type="evidence" value="ECO:0007669"/>
    <property type="project" value="UniProtKB-KW"/>
</dbReference>
<dbReference type="GO" id="GO:0003677">
    <property type="term" value="F:DNA binding"/>
    <property type="evidence" value="ECO:0007669"/>
    <property type="project" value="InterPro"/>
</dbReference>
<reference evidence="3 4" key="1">
    <citation type="submission" date="2017-11" db="EMBL/GenBank/DDBJ databases">
        <authorList>
            <person name="Han C.G."/>
        </authorList>
    </citation>
    <scope>NUCLEOTIDE SEQUENCE [LARGE SCALE GENOMIC DNA]</scope>
    <source>
        <strain evidence="3">CFBP6411</strain>
    </source>
</reference>
<dbReference type="Gene3D" id="1.10.443.10">
    <property type="entry name" value="Intergrase catalytic core"/>
    <property type="match status" value="1"/>
</dbReference>
<evidence type="ECO:0000256" key="1">
    <source>
        <dbReference type="ARBA" id="ARBA00023172"/>
    </source>
</evidence>
<name>A0A2K4WIT8_9PSED</name>
<dbReference type="Proteomes" id="UP000238093">
    <property type="component" value="Chromosome I"/>
</dbReference>
<keyword evidence="1" id="KW-0233">DNA recombination</keyword>